<name>A0A9R0Y827_TRITD</name>
<keyword evidence="2" id="KW-1185">Reference proteome</keyword>
<dbReference type="SUPFAM" id="SSF56112">
    <property type="entry name" value="Protein kinase-like (PK-like)"/>
    <property type="match status" value="1"/>
</dbReference>
<evidence type="ECO:0008006" key="3">
    <source>
        <dbReference type="Google" id="ProtNLM"/>
    </source>
</evidence>
<reference evidence="1 2" key="1">
    <citation type="submission" date="2017-09" db="EMBL/GenBank/DDBJ databases">
        <authorList>
            <consortium name="International Durum Wheat Genome Sequencing Consortium (IDWGSC)"/>
            <person name="Milanesi L."/>
        </authorList>
    </citation>
    <scope>NUCLEOTIDE SEQUENCE [LARGE SCALE GENOMIC DNA]</scope>
    <source>
        <strain evidence="2">cv. Svevo</strain>
    </source>
</reference>
<dbReference type="InterPro" id="IPR051564">
    <property type="entry name" value="LRR_receptor-like_kinase"/>
</dbReference>
<dbReference type="GO" id="GO:0016020">
    <property type="term" value="C:membrane"/>
    <property type="evidence" value="ECO:0007669"/>
    <property type="project" value="TreeGrafter"/>
</dbReference>
<dbReference type="OMA" id="FATEMHE"/>
<dbReference type="Gene3D" id="1.10.510.10">
    <property type="entry name" value="Transferase(Phosphotransferase) domain 1"/>
    <property type="match status" value="1"/>
</dbReference>
<dbReference type="InterPro" id="IPR011009">
    <property type="entry name" value="Kinase-like_dom_sf"/>
</dbReference>
<organism evidence="1 2">
    <name type="scientific">Triticum turgidum subsp. durum</name>
    <name type="common">Durum wheat</name>
    <name type="synonym">Triticum durum</name>
    <dbReference type="NCBI Taxonomy" id="4567"/>
    <lineage>
        <taxon>Eukaryota</taxon>
        <taxon>Viridiplantae</taxon>
        <taxon>Streptophyta</taxon>
        <taxon>Embryophyta</taxon>
        <taxon>Tracheophyta</taxon>
        <taxon>Spermatophyta</taxon>
        <taxon>Magnoliopsida</taxon>
        <taxon>Liliopsida</taxon>
        <taxon>Poales</taxon>
        <taxon>Poaceae</taxon>
        <taxon>BOP clade</taxon>
        <taxon>Pooideae</taxon>
        <taxon>Triticodae</taxon>
        <taxon>Triticeae</taxon>
        <taxon>Triticinae</taxon>
        <taxon>Triticum</taxon>
    </lineage>
</organism>
<dbReference type="PANTHER" id="PTHR48055">
    <property type="entry name" value="LEUCINE-RICH REPEAT RECEPTOR PROTEIN KINASE EMS1"/>
    <property type="match status" value="1"/>
</dbReference>
<proteinExistence type="predicted"/>
<dbReference type="Proteomes" id="UP000324705">
    <property type="component" value="Chromosome 6A"/>
</dbReference>
<dbReference type="PANTHER" id="PTHR48055:SF55">
    <property type="entry name" value="PROTEIN KINASE DOMAIN-CONTAINING PROTEIN"/>
    <property type="match status" value="1"/>
</dbReference>
<evidence type="ECO:0000313" key="1">
    <source>
        <dbReference type="EMBL" id="VAI50525.1"/>
    </source>
</evidence>
<accession>A0A9R0Y827</accession>
<protein>
    <recommendedName>
        <fullName evidence="3">Serine-threonine/tyrosine-protein kinase catalytic domain-containing protein</fullName>
    </recommendedName>
</protein>
<dbReference type="Gramene" id="TRITD6Av1G207600.1">
    <property type="protein sequence ID" value="TRITD6Av1G207600.1"/>
    <property type="gene ID" value="TRITD6Av1G207600"/>
</dbReference>
<evidence type="ECO:0000313" key="2">
    <source>
        <dbReference type="Proteomes" id="UP000324705"/>
    </source>
</evidence>
<sequence length="108" mass="12105">MLLQETEHGEGGHISPCGDVYSFGIVLLQMFTAKTPTDAMFTGGFTLLEYAKMAYPTQPMEIIDPLLLSVENTRGDINSIMYFVTRLALECSRKRPTERLSTRDVVAR</sequence>
<dbReference type="AlphaFoldDB" id="A0A9R0Y827"/>
<dbReference type="EMBL" id="LT934121">
    <property type="protein sequence ID" value="VAI50525.1"/>
    <property type="molecule type" value="Genomic_DNA"/>
</dbReference>
<gene>
    <name evidence="1" type="ORF">TRITD_6Av1G207600</name>
</gene>